<dbReference type="Proteomes" id="UP001396334">
    <property type="component" value="Unassembled WGS sequence"/>
</dbReference>
<gene>
    <name evidence="5" type="ORF">V6N11_030360</name>
</gene>
<name>A0ABR2PKQ0_9ROSI</name>
<proteinExistence type="predicted"/>
<sequence length="384" mass="42213">MESENPHQQHQLVGSSSSLPISPCYGVSSTHSWTPTAPSVTLNSSEFSPNYNGDILHPYPQNSSMIQDWANSDGSLITHSCHGLDLRKAKDELSESITRFSDILSDSSSSVGDSRQLPQANYLKNIEQRDLNDLSEKLLLKTISSGFPMFPAGPEFYSSIQNCCIPRNSFPLSRGSFSQIYPSINISSLNQASSPPNIPSSFDLDMNLEALDLLNPAIFSYPSEDHHDNLGICKEISPSFVLHHHHNLQQSSQGPAAYSPSKISPFPTEITEAKRPGILPEAKKSRLESCPPFKVRKEKLGDRIAALHQLVAPFGKTLSVPYMKPYRNKTSRSKQGGSTMEDEHEEAQRDLRSRGLCLVPLSCMSYVSSGSAGGIWPPPHNFTG</sequence>
<reference evidence="5 6" key="1">
    <citation type="journal article" date="2024" name="G3 (Bethesda)">
        <title>Genome assembly of Hibiscus sabdariffa L. provides insights into metabolisms of medicinal natural products.</title>
        <authorList>
            <person name="Kim T."/>
        </authorList>
    </citation>
    <scope>NUCLEOTIDE SEQUENCE [LARGE SCALE GENOMIC DNA]</scope>
    <source>
        <strain evidence="5">TK-2024</strain>
        <tissue evidence="5">Old leaves</tissue>
    </source>
</reference>
<dbReference type="CDD" id="cd11393">
    <property type="entry name" value="bHLH_AtbHLH_like"/>
    <property type="match status" value="1"/>
</dbReference>
<keyword evidence="2" id="KW-0238">DNA-binding</keyword>
<accession>A0ABR2PKQ0</accession>
<evidence type="ECO:0000256" key="4">
    <source>
        <dbReference type="SAM" id="MobiDB-lite"/>
    </source>
</evidence>
<comment type="subcellular location">
    <subcellularLocation>
        <location evidence="1">Nucleus</location>
    </subcellularLocation>
</comment>
<dbReference type="PANTHER" id="PTHR16223">
    <property type="entry name" value="TRANSCRIPTION FACTOR BHLH83-RELATED"/>
    <property type="match status" value="1"/>
</dbReference>
<evidence type="ECO:0000256" key="1">
    <source>
        <dbReference type="ARBA" id="ARBA00004123"/>
    </source>
</evidence>
<feature type="region of interest" description="Disordered" evidence="4">
    <location>
        <begin position="326"/>
        <end position="348"/>
    </location>
</feature>
<dbReference type="EMBL" id="JBBPBN010000057">
    <property type="protein sequence ID" value="KAK8988989.1"/>
    <property type="molecule type" value="Genomic_DNA"/>
</dbReference>
<dbReference type="InterPro" id="IPR045239">
    <property type="entry name" value="bHLH95_bHLH"/>
</dbReference>
<keyword evidence="6" id="KW-1185">Reference proteome</keyword>
<dbReference type="InterPro" id="IPR045843">
    <property type="entry name" value="IND-like"/>
</dbReference>
<comment type="caution">
    <text evidence="5">The sequence shown here is derived from an EMBL/GenBank/DDBJ whole genome shotgun (WGS) entry which is preliminary data.</text>
</comment>
<protein>
    <recommendedName>
        <fullName evidence="7">Transcription factor bHLH110-like</fullName>
    </recommendedName>
</protein>
<evidence type="ECO:0008006" key="7">
    <source>
        <dbReference type="Google" id="ProtNLM"/>
    </source>
</evidence>
<evidence type="ECO:0000313" key="6">
    <source>
        <dbReference type="Proteomes" id="UP001396334"/>
    </source>
</evidence>
<dbReference type="PANTHER" id="PTHR16223:SF56">
    <property type="entry name" value="TRANSCRIPTION FACTOR BHLH110"/>
    <property type="match status" value="1"/>
</dbReference>
<keyword evidence="3" id="KW-0539">Nucleus</keyword>
<evidence type="ECO:0000313" key="5">
    <source>
        <dbReference type="EMBL" id="KAK8988989.1"/>
    </source>
</evidence>
<organism evidence="5 6">
    <name type="scientific">Hibiscus sabdariffa</name>
    <name type="common">roselle</name>
    <dbReference type="NCBI Taxonomy" id="183260"/>
    <lineage>
        <taxon>Eukaryota</taxon>
        <taxon>Viridiplantae</taxon>
        <taxon>Streptophyta</taxon>
        <taxon>Embryophyta</taxon>
        <taxon>Tracheophyta</taxon>
        <taxon>Spermatophyta</taxon>
        <taxon>Magnoliopsida</taxon>
        <taxon>eudicotyledons</taxon>
        <taxon>Gunneridae</taxon>
        <taxon>Pentapetalae</taxon>
        <taxon>rosids</taxon>
        <taxon>malvids</taxon>
        <taxon>Malvales</taxon>
        <taxon>Malvaceae</taxon>
        <taxon>Malvoideae</taxon>
        <taxon>Hibiscus</taxon>
    </lineage>
</organism>
<evidence type="ECO:0000256" key="3">
    <source>
        <dbReference type="ARBA" id="ARBA00023242"/>
    </source>
</evidence>
<evidence type="ECO:0000256" key="2">
    <source>
        <dbReference type="ARBA" id="ARBA00023125"/>
    </source>
</evidence>